<name>A0ABY4S658_AQUTE</name>
<dbReference type="SUPFAM" id="SSF46785">
    <property type="entry name" value="Winged helix' DNA-binding domain"/>
    <property type="match status" value="1"/>
</dbReference>
<protein>
    <submittedName>
        <fullName evidence="6">Acetylserotonin O-methyltransferase</fullName>
    </submittedName>
</protein>
<dbReference type="EMBL" id="CP097635">
    <property type="protein sequence ID" value="URI07517.1"/>
    <property type="molecule type" value="Genomic_DNA"/>
</dbReference>
<dbReference type="InterPro" id="IPR029063">
    <property type="entry name" value="SAM-dependent_MTases_sf"/>
</dbReference>
<evidence type="ECO:0000259" key="4">
    <source>
        <dbReference type="Pfam" id="PF00891"/>
    </source>
</evidence>
<dbReference type="InterPro" id="IPR001077">
    <property type="entry name" value="COMT_C"/>
</dbReference>
<dbReference type="Proteomes" id="UP001056201">
    <property type="component" value="Chromosome 1"/>
</dbReference>
<keyword evidence="2" id="KW-0808">Transferase</keyword>
<feature type="domain" description="O-methyltransferase C-terminal" evidence="4">
    <location>
        <begin position="215"/>
        <end position="391"/>
    </location>
</feature>
<organism evidence="6 7">
    <name type="scientific">Aquincola tertiaricarbonis</name>
    <dbReference type="NCBI Taxonomy" id="391953"/>
    <lineage>
        <taxon>Bacteria</taxon>
        <taxon>Pseudomonadati</taxon>
        <taxon>Pseudomonadota</taxon>
        <taxon>Betaproteobacteria</taxon>
        <taxon>Burkholderiales</taxon>
        <taxon>Sphaerotilaceae</taxon>
        <taxon>Aquincola</taxon>
    </lineage>
</organism>
<dbReference type="InterPro" id="IPR036388">
    <property type="entry name" value="WH-like_DNA-bd_sf"/>
</dbReference>
<accession>A0ABY4S658</accession>
<sequence>MPPSSPAARPPAVGATDDTRLWRRWQARWQHWRDGCLASPGFQRWAAANPLTRPIARRRAQQLFDLMAGFVYSQVLLACVRLRAFDLLAAGPQPLAALAATWRLPEPAAARLLDAAVALRLLEQRGASGYGLGPLGAPMVGNAGLAAMVEHHAALYADLHDPLALLRRGAAGEGRAASLNGVNGGNGESGPNGQPGMQAALAGYWPYADTGDARGLSAEQVAAYSALMAASQPLVAGEILDAHDFSRHRCVLDVAGGDGSFLASVHARHPQLQLVLFDLPAVVARPSPRLPASAQRVGGDFRLQPLPRGADLLTLVRVVHDHDDATVQALLRAAFEALTPGGRLLLAEPMAGTPGAQAMGDAYFGLYLLAMGRGRPRTAGQLTTLLQAAGFTGVRRLRTRLPLQCSILVGCKS</sequence>
<dbReference type="PANTHER" id="PTHR43712:SF2">
    <property type="entry name" value="O-METHYLTRANSFERASE CICE"/>
    <property type="match status" value="1"/>
</dbReference>
<proteinExistence type="predicted"/>
<dbReference type="RefSeq" id="WP_250195751.1">
    <property type="nucleotide sequence ID" value="NZ_CP097635.1"/>
</dbReference>
<feature type="domain" description="O-methyltransferase dimerisation" evidence="5">
    <location>
        <begin position="65"/>
        <end position="136"/>
    </location>
</feature>
<keyword evidence="1" id="KW-0489">Methyltransferase</keyword>
<evidence type="ECO:0000313" key="6">
    <source>
        <dbReference type="EMBL" id="URI07517.1"/>
    </source>
</evidence>
<keyword evidence="3" id="KW-0949">S-adenosyl-L-methionine</keyword>
<dbReference type="PANTHER" id="PTHR43712">
    <property type="entry name" value="PUTATIVE (AFU_ORTHOLOGUE AFUA_4G14580)-RELATED"/>
    <property type="match status" value="1"/>
</dbReference>
<dbReference type="InterPro" id="IPR016461">
    <property type="entry name" value="COMT-like"/>
</dbReference>
<evidence type="ECO:0000259" key="5">
    <source>
        <dbReference type="Pfam" id="PF08100"/>
    </source>
</evidence>
<evidence type="ECO:0000256" key="3">
    <source>
        <dbReference type="ARBA" id="ARBA00022691"/>
    </source>
</evidence>
<evidence type="ECO:0000256" key="1">
    <source>
        <dbReference type="ARBA" id="ARBA00022603"/>
    </source>
</evidence>
<dbReference type="InterPro" id="IPR012967">
    <property type="entry name" value="COMT_dimerisation"/>
</dbReference>
<evidence type="ECO:0000256" key="2">
    <source>
        <dbReference type="ARBA" id="ARBA00022679"/>
    </source>
</evidence>
<keyword evidence="7" id="KW-1185">Reference proteome</keyword>
<dbReference type="Gene3D" id="3.40.50.150">
    <property type="entry name" value="Vaccinia Virus protein VP39"/>
    <property type="match status" value="1"/>
</dbReference>
<dbReference type="InterPro" id="IPR036390">
    <property type="entry name" value="WH_DNA-bd_sf"/>
</dbReference>
<dbReference type="Gene3D" id="1.10.10.10">
    <property type="entry name" value="Winged helix-like DNA-binding domain superfamily/Winged helix DNA-binding domain"/>
    <property type="match status" value="1"/>
</dbReference>
<evidence type="ECO:0000313" key="7">
    <source>
        <dbReference type="Proteomes" id="UP001056201"/>
    </source>
</evidence>
<dbReference type="PROSITE" id="PS51683">
    <property type="entry name" value="SAM_OMT_II"/>
    <property type="match status" value="1"/>
</dbReference>
<dbReference type="Pfam" id="PF00891">
    <property type="entry name" value="Methyltransf_2"/>
    <property type="match status" value="1"/>
</dbReference>
<dbReference type="Gene3D" id="1.10.287.1350">
    <property type="match status" value="1"/>
</dbReference>
<dbReference type="Pfam" id="PF08100">
    <property type="entry name" value="Dimerisation"/>
    <property type="match status" value="1"/>
</dbReference>
<dbReference type="PIRSF" id="PIRSF005739">
    <property type="entry name" value="O-mtase"/>
    <property type="match status" value="1"/>
</dbReference>
<gene>
    <name evidence="6" type="ORF">MW290_02530</name>
</gene>
<dbReference type="SUPFAM" id="SSF53335">
    <property type="entry name" value="S-adenosyl-L-methionine-dependent methyltransferases"/>
    <property type="match status" value="1"/>
</dbReference>
<reference evidence="6" key="1">
    <citation type="submission" date="2022-05" db="EMBL/GenBank/DDBJ databases">
        <title>An RpoN-dependent PEP-CTERM gene is involved in floc formation of an Aquincola tertiaricarbonis strain.</title>
        <authorList>
            <person name="Qiu D."/>
            <person name="Xia M."/>
        </authorList>
    </citation>
    <scope>NUCLEOTIDE SEQUENCE</scope>
    <source>
        <strain evidence="6">RN12</strain>
    </source>
</reference>